<organism evidence="1 2">
    <name type="scientific">Hyalomma asiaticum</name>
    <name type="common">Tick</name>
    <dbReference type="NCBI Taxonomy" id="266040"/>
    <lineage>
        <taxon>Eukaryota</taxon>
        <taxon>Metazoa</taxon>
        <taxon>Ecdysozoa</taxon>
        <taxon>Arthropoda</taxon>
        <taxon>Chelicerata</taxon>
        <taxon>Arachnida</taxon>
        <taxon>Acari</taxon>
        <taxon>Parasitiformes</taxon>
        <taxon>Ixodida</taxon>
        <taxon>Ixodoidea</taxon>
        <taxon>Ixodidae</taxon>
        <taxon>Hyalomminae</taxon>
        <taxon>Hyalomma</taxon>
    </lineage>
</organism>
<evidence type="ECO:0000313" key="1">
    <source>
        <dbReference type="EMBL" id="KAH6921791.1"/>
    </source>
</evidence>
<gene>
    <name evidence="1" type="ORF">HPB50_004990</name>
</gene>
<dbReference type="EMBL" id="CM023489">
    <property type="protein sequence ID" value="KAH6921791.1"/>
    <property type="molecule type" value="Genomic_DNA"/>
</dbReference>
<protein>
    <submittedName>
        <fullName evidence="1">Uncharacterized protein</fullName>
    </submittedName>
</protein>
<comment type="caution">
    <text evidence="1">The sequence shown here is derived from an EMBL/GenBank/DDBJ whole genome shotgun (WGS) entry which is preliminary data.</text>
</comment>
<evidence type="ECO:0000313" key="2">
    <source>
        <dbReference type="Proteomes" id="UP000821845"/>
    </source>
</evidence>
<dbReference type="Proteomes" id="UP000821845">
    <property type="component" value="Chromosome 9"/>
</dbReference>
<name>A0ACB7RJ95_HYAAI</name>
<accession>A0ACB7RJ95</accession>
<sequence length="1458" mass="160703">MIPHRTPGSRCRGVGVGHIFGSDIRLTQMADTLRPAETASFLLKCAPLVILVLFAGPQTSPNNFPEVRQGPYWTLLNAAELVLLLVSTGLSITKGSYAVQDDELIDYLSLSTLQQATSNFAMAISLALLTLLVWRRWRQCLPPSGFAAALLGLLFTACVLDVFCHCAAVTQLQDVMLSASHLEETSVVVNLVVLVTVMGNFLVSEIQDLVIKRPNKVFKDTMRRGASAYARLPILRRGMHCKNLVRIFTAKLATRRIPLGRRRSTFVVLLSKVLWVDTLRIVLVTAGYYSCIYARIPALELLINSRDRVGMMSAVLLFAATTTFELLISCYQMDVLSTYAVRIRSMIQGLIFKKVTNMSAGTKASYPTGHIGALLSVDCYVLSSCAFSIPVPLFGIVLYPFLFWMLASRAGLLPSLCSAAWALLVLGLPFFGTFLQKRLWKKAIKARDERLKATTDLLSTIRVVKMYAWEDALKENVQRSREVELKWLLRINLLDAILDCIYTSTSSVLMIILFSTLYLLEPDMVLTPALSFSCVSLLYMTDLSMNGCGQALRNFSQGTLSLKRIADFCTAEEQESSVVGSRSCLPAKKGSVTIQNCSFAWGKFDDNETEAHLNDINLSVGPGSLIGVVGFVGSGKSSLLSAILGDMHRIKGKVTCTGRVAFAPQLPNVHNMTIRDNILYGKPLDPAFYEQVIQSCQLMNDINKLQAGDMTEVGEKGTNISGGQKQRISLARAVYSHSDIYLLDDPLSALDPVVGSRVFRDVIGNRGMLRDKTRIMVCNQGHYLHNMDKLVLVDAKRIKVYDKLEDLITDPDSPKNFREALEQRRSRDPSKAGTANEEMTENDTVGRITQEELGSSTKTGWQLLRCLLHLAQWPALTGLLVFLAAACAFAFEQIWIKEWTDSSSRAASISSAQQLPWIQVLISLCIIDVGLRIVGSVLLSLCAKRLSRSLHNEMLDHVLRSPVSFFDASPRGRILNRFSADIDFVDSRSFLSAKQAVQNTLITLAKIAVIGSQSPVVVGVTAVATVLAGYGMNLAVKASHCARFFESVAISRLLQHVTETVDALSSVRTYGVADRFRTHFCRLTDVTMRGFSSFGAAYRFTRTLTSTVGFVVVVCTLLANTVFTGPDRPDPSSLGLALSSATSVPLALMTLCVMLFNVLQMIVSFERCVEYKELPPEDDLPPTWGEEQRATVDKILFSWPSEGKIEFQGYSASYRPGLLPNVLTGLTFVVNPREKVGVVGRTGAGKSSLVLALLRMLRASEGRVLIDGVDIAGVPLRKLRRSITVIPQDPSLVRGTLRMNLDPTNSHSDREIWQCLERAHLTKVVSNDPRGLMLETADGGSNFSVGQRQLVCLARALLRGTKILLLDEATSQMDGDTDQLIQVALRDAFAQCTLFTIAHRLHTVLDYDRILVLEDGKVKEFDSVPNLLSDRSSMFYSMAIEAGINSSRRKPELISTTL</sequence>
<proteinExistence type="predicted"/>
<keyword evidence="2" id="KW-1185">Reference proteome</keyword>
<reference evidence="1" key="1">
    <citation type="submission" date="2020-05" db="EMBL/GenBank/DDBJ databases">
        <title>Large-scale comparative analyses of tick genomes elucidate their genetic diversity and vector capacities.</title>
        <authorList>
            <person name="Jia N."/>
            <person name="Wang J."/>
            <person name="Shi W."/>
            <person name="Du L."/>
            <person name="Sun Y."/>
            <person name="Zhan W."/>
            <person name="Jiang J."/>
            <person name="Wang Q."/>
            <person name="Zhang B."/>
            <person name="Ji P."/>
            <person name="Sakyi L.B."/>
            <person name="Cui X."/>
            <person name="Yuan T."/>
            <person name="Jiang B."/>
            <person name="Yang W."/>
            <person name="Lam T.T.-Y."/>
            <person name="Chang Q."/>
            <person name="Ding S."/>
            <person name="Wang X."/>
            <person name="Zhu J."/>
            <person name="Ruan X."/>
            <person name="Zhao L."/>
            <person name="Wei J."/>
            <person name="Que T."/>
            <person name="Du C."/>
            <person name="Cheng J."/>
            <person name="Dai P."/>
            <person name="Han X."/>
            <person name="Huang E."/>
            <person name="Gao Y."/>
            <person name="Liu J."/>
            <person name="Shao H."/>
            <person name="Ye R."/>
            <person name="Li L."/>
            <person name="Wei W."/>
            <person name="Wang X."/>
            <person name="Wang C."/>
            <person name="Yang T."/>
            <person name="Huo Q."/>
            <person name="Li W."/>
            <person name="Guo W."/>
            <person name="Chen H."/>
            <person name="Zhou L."/>
            <person name="Ni X."/>
            <person name="Tian J."/>
            <person name="Zhou Y."/>
            <person name="Sheng Y."/>
            <person name="Liu T."/>
            <person name="Pan Y."/>
            <person name="Xia L."/>
            <person name="Li J."/>
            <person name="Zhao F."/>
            <person name="Cao W."/>
        </authorList>
    </citation>
    <scope>NUCLEOTIDE SEQUENCE</scope>
    <source>
        <strain evidence="1">Hyas-2018</strain>
    </source>
</reference>